<dbReference type="GO" id="GO:0000981">
    <property type="term" value="F:DNA-binding transcription factor activity, RNA polymerase II-specific"/>
    <property type="evidence" value="ECO:0007669"/>
    <property type="project" value="InterPro"/>
</dbReference>
<dbReference type="Pfam" id="PF00172">
    <property type="entry name" value="Zn_clus"/>
    <property type="match status" value="1"/>
</dbReference>
<feature type="domain" description="Zn(2)-C6 fungal-type" evidence="6">
    <location>
        <begin position="84"/>
        <end position="108"/>
    </location>
</feature>
<keyword evidence="2" id="KW-0238">DNA-binding</keyword>
<dbReference type="EMBL" id="JACBAD010001873">
    <property type="protein sequence ID" value="KAF7131124.1"/>
    <property type="molecule type" value="Genomic_DNA"/>
</dbReference>
<keyword evidence="4" id="KW-0539">Nucleus</keyword>
<dbReference type="Proteomes" id="UP000630445">
    <property type="component" value="Unassembled WGS sequence"/>
</dbReference>
<evidence type="ECO:0000313" key="9">
    <source>
        <dbReference type="Proteomes" id="UP000630445"/>
    </source>
</evidence>
<dbReference type="InterPro" id="IPR036864">
    <property type="entry name" value="Zn2-C6_fun-type_DNA-bd_sf"/>
</dbReference>
<dbReference type="InterPro" id="IPR001138">
    <property type="entry name" value="Zn2Cys6_DnaBD"/>
</dbReference>
<dbReference type="CDD" id="cd12148">
    <property type="entry name" value="fungal_TF_MHR"/>
    <property type="match status" value="1"/>
</dbReference>
<protein>
    <recommendedName>
        <fullName evidence="6">Zn(2)-C6 fungal-type domain-containing protein</fullName>
    </recommendedName>
</protein>
<feature type="signal peptide" evidence="5">
    <location>
        <begin position="1"/>
        <end position="24"/>
    </location>
</feature>
<keyword evidence="1" id="KW-0805">Transcription regulation</keyword>
<dbReference type="Proteomes" id="UP000662466">
    <property type="component" value="Unassembled WGS sequence"/>
</dbReference>
<evidence type="ECO:0000313" key="7">
    <source>
        <dbReference type="EMBL" id="KAF7131124.1"/>
    </source>
</evidence>
<name>A0A8H6UHM4_9EURO</name>
<dbReference type="PANTHER" id="PTHR47256">
    <property type="entry name" value="ZN(II)2CYS6 TRANSCRIPTION FACTOR (EUROFUNG)-RELATED"/>
    <property type="match status" value="1"/>
</dbReference>
<evidence type="ECO:0000259" key="6">
    <source>
        <dbReference type="Pfam" id="PF00172"/>
    </source>
</evidence>
<dbReference type="GO" id="GO:0008270">
    <property type="term" value="F:zinc ion binding"/>
    <property type="evidence" value="ECO:0007669"/>
    <property type="project" value="InterPro"/>
</dbReference>
<gene>
    <name evidence="7" type="ORF">CNMCM5793_004111</name>
    <name evidence="8" type="ORF">CNMCM6106_004329</name>
</gene>
<evidence type="ECO:0000256" key="5">
    <source>
        <dbReference type="SAM" id="SignalP"/>
    </source>
</evidence>
<dbReference type="Gene3D" id="4.10.240.10">
    <property type="entry name" value="Zn(2)-C6 fungal-type DNA-binding domain"/>
    <property type="match status" value="1"/>
</dbReference>
<dbReference type="InterPro" id="IPR053187">
    <property type="entry name" value="Notoamide_regulator"/>
</dbReference>
<dbReference type="EMBL" id="JACBAF010002039">
    <property type="protein sequence ID" value="KAF7169404.1"/>
    <property type="molecule type" value="Genomic_DNA"/>
</dbReference>
<evidence type="ECO:0000313" key="8">
    <source>
        <dbReference type="EMBL" id="KAF7169404.1"/>
    </source>
</evidence>
<dbReference type="OrthoDB" id="2593732at2759"/>
<feature type="chain" id="PRO_5035140985" description="Zn(2)-C6 fungal-type domain-containing protein" evidence="5">
    <location>
        <begin position="25"/>
        <end position="655"/>
    </location>
</feature>
<proteinExistence type="predicted"/>
<keyword evidence="9" id="KW-1185">Reference proteome</keyword>
<sequence>MRPRFNSVMLRRIVLICNLASIGAHPAPRPLSSVCDIRRSIAANEIEKLCDFDVLIITNGMSVADRLCLPLSDIPSGTSRSFRMECDSGRPCSRCLENGYECIVDESNDLRRKGALKRKAEMMEQDRELLIQLVSALRGSNERHVSHLVNMIRSHASLQEIREYITDHLKLGTIEDTSQVKEFRHQIRRLLDLEGPALDARKAQRVAHSRSFNVPAKPWTMVQCNSSFVSELVSLWFTWNHSMFPCIDRNLFVRDMRAGNVVCQYCSPFLVNAILADACALLDDYHSEDDSLAQCFYQQAQRLHEEEGRLSLATIQGLAVLWRCTCSFGDNHLARVYEGRIADALRHFSSSTPSASPKSSENDRYDNVCNIAVWGVYNILQANLITYQRQPLFGIPQCARPLALHVEGLASEQWAPYPNSQPATTSHESCLLNRLCDLSLIVNDCRSLSQDRRDLSPEVVDQSVEASFKRLEAWKAHLPSCMQLSDTERSSPQVLGTHIYYDTIMITLYSSSQKSSGSVRTSNTSTPSNAIYRAMRLEAAREVAQLVELRRRLWGLDRISAPLSEWVTISLLTLLEDLTTPESKEAFVSLCVALRVSARRWEHSKGLLRLTQHLAIQSCLTLPAETIPLYRDFQDLKWGPEDDEKFGALAQNFGL</sequence>
<evidence type="ECO:0000256" key="1">
    <source>
        <dbReference type="ARBA" id="ARBA00023015"/>
    </source>
</evidence>
<reference evidence="7" key="1">
    <citation type="submission" date="2020-06" db="EMBL/GenBank/DDBJ databases">
        <title>Draft genome sequences of strains closely related to Aspergillus parafelis and Aspergillus hiratsukae.</title>
        <authorList>
            <person name="Dos Santos R.A.C."/>
            <person name="Rivero-Menendez O."/>
            <person name="Steenwyk J.L."/>
            <person name="Mead M.E."/>
            <person name="Goldman G.H."/>
            <person name="Alastruey-Izquierdo A."/>
            <person name="Rokas A."/>
        </authorList>
    </citation>
    <scope>NUCLEOTIDE SEQUENCE</scope>
    <source>
        <strain evidence="7">CNM-CM5793</strain>
        <strain evidence="8">CNM-CM6106</strain>
    </source>
</reference>
<dbReference type="AlphaFoldDB" id="A0A8H6UHM4"/>
<accession>A0A8H6UHM4</accession>
<evidence type="ECO:0000256" key="4">
    <source>
        <dbReference type="ARBA" id="ARBA00023242"/>
    </source>
</evidence>
<keyword evidence="5" id="KW-0732">Signal</keyword>
<comment type="caution">
    <text evidence="7">The sequence shown here is derived from an EMBL/GenBank/DDBJ whole genome shotgun (WGS) entry which is preliminary data.</text>
</comment>
<evidence type="ECO:0000256" key="3">
    <source>
        <dbReference type="ARBA" id="ARBA00023163"/>
    </source>
</evidence>
<organism evidence="7 9">
    <name type="scientific">Aspergillus hiratsukae</name>
    <dbReference type="NCBI Taxonomy" id="1194566"/>
    <lineage>
        <taxon>Eukaryota</taxon>
        <taxon>Fungi</taxon>
        <taxon>Dikarya</taxon>
        <taxon>Ascomycota</taxon>
        <taxon>Pezizomycotina</taxon>
        <taxon>Eurotiomycetes</taxon>
        <taxon>Eurotiomycetidae</taxon>
        <taxon>Eurotiales</taxon>
        <taxon>Aspergillaceae</taxon>
        <taxon>Aspergillus</taxon>
        <taxon>Aspergillus subgen. Fumigati</taxon>
    </lineage>
</organism>
<dbReference type="PANTHER" id="PTHR47256:SF1">
    <property type="entry name" value="ZN(II)2CYS6 TRANSCRIPTION FACTOR (EUROFUNG)"/>
    <property type="match status" value="1"/>
</dbReference>
<evidence type="ECO:0000256" key="2">
    <source>
        <dbReference type="ARBA" id="ARBA00023125"/>
    </source>
</evidence>
<dbReference type="GO" id="GO:0003677">
    <property type="term" value="F:DNA binding"/>
    <property type="evidence" value="ECO:0007669"/>
    <property type="project" value="UniProtKB-KW"/>
</dbReference>
<keyword evidence="3" id="KW-0804">Transcription</keyword>